<feature type="transmembrane region" description="Helical" evidence="1">
    <location>
        <begin position="183"/>
        <end position="201"/>
    </location>
</feature>
<evidence type="ECO:0000256" key="2">
    <source>
        <dbReference type="SAM" id="SignalP"/>
    </source>
</evidence>
<dbReference type="EMBL" id="JBEUSY010000482">
    <property type="protein sequence ID" value="KAL1229747.1"/>
    <property type="molecule type" value="Genomic_DNA"/>
</dbReference>
<proteinExistence type="predicted"/>
<keyword evidence="1" id="KW-0472">Membrane</keyword>
<name>A0ABR3K6Q4_TRISP</name>
<keyword evidence="1" id="KW-1133">Transmembrane helix</keyword>
<evidence type="ECO:0000313" key="3">
    <source>
        <dbReference type="EMBL" id="KAL1229747.1"/>
    </source>
</evidence>
<organism evidence="3 4">
    <name type="scientific">Trichinella spiralis</name>
    <name type="common">Trichina worm</name>
    <dbReference type="NCBI Taxonomy" id="6334"/>
    <lineage>
        <taxon>Eukaryota</taxon>
        <taxon>Metazoa</taxon>
        <taxon>Ecdysozoa</taxon>
        <taxon>Nematoda</taxon>
        <taxon>Enoplea</taxon>
        <taxon>Dorylaimia</taxon>
        <taxon>Trichinellida</taxon>
        <taxon>Trichinellidae</taxon>
        <taxon>Trichinella</taxon>
    </lineage>
</organism>
<keyword evidence="1" id="KW-0812">Transmembrane</keyword>
<dbReference type="Proteomes" id="UP001558632">
    <property type="component" value="Unassembled WGS sequence"/>
</dbReference>
<feature type="chain" id="PRO_5045713280" evidence="2">
    <location>
        <begin position="19"/>
        <end position="203"/>
    </location>
</feature>
<gene>
    <name evidence="3" type="ORF">TSPI_07584</name>
</gene>
<evidence type="ECO:0000256" key="1">
    <source>
        <dbReference type="SAM" id="Phobius"/>
    </source>
</evidence>
<protein>
    <submittedName>
        <fullName evidence="3">Cytoplasmic filament protein</fullName>
    </submittedName>
</protein>
<keyword evidence="4" id="KW-1185">Reference proteome</keyword>
<feature type="signal peptide" evidence="2">
    <location>
        <begin position="1"/>
        <end position="18"/>
    </location>
</feature>
<evidence type="ECO:0000313" key="4">
    <source>
        <dbReference type="Proteomes" id="UP001558632"/>
    </source>
</evidence>
<keyword evidence="2" id="KW-0732">Signal</keyword>
<comment type="caution">
    <text evidence="3">The sequence shown here is derived from an EMBL/GenBank/DDBJ whole genome shotgun (WGS) entry which is preliminary data.</text>
</comment>
<reference evidence="3 4" key="1">
    <citation type="submission" date="2024-07" db="EMBL/GenBank/DDBJ databases">
        <title>Enhanced genomic and transcriptomic resources for Trichinella pseudospiralis and T. spiralis underpin the discovery of pronounced molecular differences between stages and species.</title>
        <authorList>
            <person name="Pasi K.K."/>
            <person name="La Rosa G."/>
            <person name="Gomez-Morales M.A."/>
            <person name="Tosini F."/>
            <person name="Sumanam S."/>
            <person name="Young N.D."/>
            <person name="Chang B.C."/>
            <person name="Robin G.B."/>
        </authorList>
    </citation>
    <scope>NUCLEOTIDE SEQUENCE [LARGE SCALE GENOMIC DNA]</scope>
    <source>
        <strain evidence="3">ISS534</strain>
    </source>
</reference>
<accession>A0ABR3K6Q4</accession>
<sequence>MDALLIFMPLAMIGQTRLALCLGVHRNGLLFSVITVVAIRNGGVGDVEIDFIEQRKKDFQPLFYTHVCPGRNFVNGKTNPQAETKLATGLFVGGKLALQPAGADLPLSILILMCAFNLVRAEIVRGGRQMENSLTSSVLLEIRDFSSNQKQQAVSQLVRLCKQIDRLHSEVISSLQAVISGQVILFSPSLMSSVFLVLIIVHR</sequence>